<reference evidence="1 2" key="1">
    <citation type="submission" date="2023-08" db="EMBL/GenBank/DDBJ databases">
        <title>genomic of DY56.</title>
        <authorList>
            <person name="Wang Y."/>
        </authorList>
    </citation>
    <scope>NUCLEOTIDE SEQUENCE [LARGE SCALE GENOMIC DNA]</scope>
    <source>
        <strain evidence="1 2">DY56-A-20</strain>
    </source>
</reference>
<name>A0ABT9H8M4_9SPHN</name>
<dbReference type="InterPro" id="IPR009078">
    <property type="entry name" value="Ferritin-like_SF"/>
</dbReference>
<evidence type="ECO:0000313" key="2">
    <source>
        <dbReference type="Proteomes" id="UP001235664"/>
    </source>
</evidence>
<gene>
    <name evidence="1" type="ORF">Q9K01_08510</name>
</gene>
<sequence>MAFNPLTEKGIPIERQFRSWSELASQPYDTRDVHPYTRCRVILMNGIEVEAIINSHNAARRIADTGIKQMLALVRKAEQQQQKAVNWLIPGSESTIANTIGYEQVAVDLTSWIARHEPDPYLNQVYEFGVLEDYDHLYRYANLMDLMGERRKAEEITGDLTEVLPGRPTIFHHRHPHDELRRPMTVEASSFQSILNALTVVSAEQQTMNFYMNSGNRPEDPMARSLYLEIAMVEEQHVSHYESILDPSTPELLNLALHEYNECWLYWSCMETETNPRIKQVWETHLAMEIEHLRLACEMMKEVDRIDPADIFPKEGVSAPMTFEPNKQYVRDVLARTVTNSASDSQFIPVDQLPADHRFFDYQATVNAGGVPSEDVIRRHREELGGEYRFSTEGSHPIAALDESGTAEGTIYMETIERHARHGHGQHPAQNQTENA</sequence>
<accession>A0ABT9H8M4</accession>
<evidence type="ECO:0000313" key="1">
    <source>
        <dbReference type="EMBL" id="MDP4539660.1"/>
    </source>
</evidence>
<dbReference type="EMBL" id="JAVAIL010000002">
    <property type="protein sequence ID" value="MDP4539660.1"/>
    <property type="molecule type" value="Genomic_DNA"/>
</dbReference>
<protein>
    <recommendedName>
        <fullName evidence="3">Ferritin-like domain-containing protein</fullName>
    </recommendedName>
</protein>
<evidence type="ECO:0008006" key="3">
    <source>
        <dbReference type="Google" id="ProtNLM"/>
    </source>
</evidence>
<proteinExistence type="predicted"/>
<organism evidence="1 2">
    <name type="scientific">Qipengyuania benthica</name>
    <dbReference type="NCBI Taxonomy" id="3067651"/>
    <lineage>
        <taxon>Bacteria</taxon>
        <taxon>Pseudomonadati</taxon>
        <taxon>Pseudomonadota</taxon>
        <taxon>Alphaproteobacteria</taxon>
        <taxon>Sphingomonadales</taxon>
        <taxon>Erythrobacteraceae</taxon>
        <taxon>Qipengyuania</taxon>
    </lineage>
</organism>
<dbReference type="RefSeq" id="WP_305929777.1">
    <property type="nucleotide sequence ID" value="NZ_JAVAIL010000002.1"/>
</dbReference>
<comment type="caution">
    <text evidence="1">The sequence shown here is derived from an EMBL/GenBank/DDBJ whole genome shotgun (WGS) entry which is preliminary data.</text>
</comment>
<dbReference type="Proteomes" id="UP001235664">
    <property type="component" value="Unassembled WGS sequence"/>
</dbReference>
<dbReference type="SUPFAM" id="SSF47240">
    <property type="entry name" value="Ferritin-like"/>
    <property type="match status" value="2"/>
</dbReference>
<keyword evidence="2" id="KW-1185">Reference proteome</keyword>